<comment type="caution">
    <text evidence="1">The sequence shown here is derived from an EMBL/GenBank/DDBJ whole genome shotgun (WGS) entry which is preliminary data.</text>
</comment>
<dbReference type="EMBL" id="JAGIZQ010000002">
    <property type="protein sequence ID" value="KAH6640732.1"/>
    <property type="molecule type" value="Genomic_DNA"/>
</dbReference>
<sequence length="546" mass="60254">MPEQQVYHIHPLGWENDPDEERYRVSPLDFVGTCVFNNYTLYFKLGDEEKAKVLEVLRCGLERTLSQTRHLTSTIEQGPDGDHWFVRRYGNTVELRAQWLDSPEDADKYPSLQDMEDSHFSALTLGDLDLWRIPHMRCGADNPVAYPNLRPAVAAFKASFVRGGLVLVTHMYHLANDLSGWASFVQQLADNCRASLTGTPYPPWDPACLVVTRRLAKPPIPEADKVDPPKQTLLNDPSATPPLPGGRQSLLFHLPKSKAAQLKALCQPPSATTQTTSTAHPSIYAATTALLLHTLTRLRHPHYAAHIPRTARPLWAEVIDMRRRAARSDFGLGVIPQRMQRNLLSAAVSRLEMPGVGEGPTVGGLLGVSNRSALRGVGEREKKGGGEEGVEEEVWPLHRTAAWVRAMTEAAGTRAVLEGLHDQFHVLRDKTRAAADLHDLPALAVAVSDHRGAAAVIGGGGGRDGEGEGAEFGFGKPVAYRQLWGRVDVGLVIVYPARAGRLGEEGGEDEGLEFMIGYEKVLAKELVEDEEFGKWFEYRGVDWEEE</sequence>
<keyword evidence="2" id="KW-1185">Reference proteome</keyword>
<evidence type="ECO:0000313" key="1">
    <source>
        <dbReference type="EMBL" id="KAH6640732.1"/>
    </source>
</evidence>
<gene>
    <name evidence="1" type="ORF">F5144DRAFT_599413</name>
</gene>
<evidence type="ECO:0000313" key="2">
    <source>
        <dbReference type="Proteomes" id="UP000724584"/>
    </source>
</evidence>
<dbReference type="Proteomes" id="UP000724584">
    <property type="component" value="Unassembled WGS sequence"/>
</dbReference>
<proteinExistence type="predicted"/>
<accession>A0ACB7PLU1</accession>
<protein>
    <submittedName>
        <fullName evidence="1">Uncharacterized protein</fullName>
    </submittedName>
</protein>
<name>A0ACB7PLU1_9PEZI</name>
<organism evidence="1 2">
    <name type="scientific">Chaetomium tenue</name>
    <dbReference type="NCBI Taxonomy" id="1854479"/>
    <lineage>
        <taxon>Eukaryota</taxon>
        <taxon>Fungi</taxon>
        <taxon>Dikarya</taxon>
        <taxon>Ascomycota</taxon>
        <taxon>Pezizomycotina</taxon>
        <taxon>Sordariomycetes</taxon>
        <taxon>Sordariomycetidae</taxon>
        <taxon>Sordariales</taxon>
        <taxon>Chaetomiaceae</taxon>
        <taxon>Chaetomium</taxon>
    </lineage>
</organism>
<reference evidence="1 2" key="1">
    <citation type="journal article" date="2021" name="Nat. Commun.">
        <title>Genetic determinants of endophytism in the Arabidopsis root mycobiome.</title>
        <authorList>
            <person name="Mesny F."/>
            <person name="Miyauchi S."/>
            <person name="Thiergart T."/>
            <person name="Pickel B."/>
            <person name="Atanasova L."/>
            <person name="Karlsson M."/>
            <person name="Huettel B."/>
            <person name="Barry K.W."/>
            <person name="Haridas S."/>
            <person name="Chen C."/>
            <person name="Bauer D."/>
            <person name="Andreopoulos W."/>
            <person name="Pangilinan J."/>
            <person name="LaButti K."/>
            <person name="Riley R."/>
            <person name="Lipzen A."/>
            <person name="Clum A."/>
            <person name="Drula E."/>
            <person name="Henrissat B."/>
            <person name="Kohler A."/>
            <person name="Grigoriev I.V."/>
            <person name="Martin F.M."/>
            <person name="Hacquard S."/>
        </authorList>
    </citation>
    <scope>NUCLEOTIDE SEQUENCE [LARGE SCALE GENOMIC DNA]</scope>
    <source>
        <strain evidence="1 2">MPI-SDFR-AT-0079</strain>
    </source>
</reference>